<dbReference type="InterPro" id="IPR046936">
    <property type="entry name" value="BIM1-like"/>
</dbReference>
<reference evidence="12 13" key="1">
    <citation type="submission" date="2019-12" db="EMBL/GenBank/DDBJ databases">
        <title>Draft genome sequence of the ascomycete Xylaria multiplex DSM 110363.</title>
        <authorList>
            <person name="Buettner E."/>
            <person name="Kellner H."/>
        </authorList>
    </citation>
    <scope>NUCLEOTIDE SEQUENCE [LARGE SCALE GENOMIC DNA]</scope>
    <source>
        <strain evidence="12 13">DSM 110363</strain>
    </source>
</reference>
<dbReference type="PANTHER" id="PTHR34992">
    <property type="entry name" value="HYPHAL ANASTAMOSIS-7 PROTEIN"/>
    <property type="match status" value="1"/>
</dbReference>
<evidence type="ECO:0000256" key="2">
    <source>
        <dbReference type="ARBA" id="ARBA00022475"/>
    </source>
</evidence>
<keyword evidence="7" id="KW-0449">Lipoprotein</keyword>
<dbReference type="GO" id="GO:0005886">
    <property type="term" value="C:plasma membrane"/>
    <property type="evidence" value="ECO:0007669"/>
    <property type="project" value="UniProtKB-SubCell"/>
</dbReference>
<evidence type="ECO:0000256" key="1">
    <source>
        <dbReference type="ARBA" id="ARBA00004609"/>
    </source>
</evidence>
<dbReference type="InParanoid" id="A0A7C8MNK0"/>
<keyword evidence="6" id="KW-0325">Glycoprotein</keyword>
<dbReference type="AlphaFoldDB" id="A0A7C8MNK0"/>
<comment type="caution">
    <text evidence="12">The sequence shown here is derived from an EMBL/GenBank/DDBJ whole genome shotgun (WGS) entry which is preliminary data.</text>
</comment>
<keyword evidence="13" id="KW-1185">Reference proteome</keyword>
<feature type="region of interest" description="Disordered" evidence="8">
    <location>
        <begin position="176"/>
        <end position="204"/>
    </location>
</feature>
<dbReference type="OrthoDB" id="2146436at2759"/>
<evidence type="ECO:0000256" key="4">
    <source>
        <dbReference type="ARBA" id="ARBA00022729"/>
    </source>
</evidence>
<gene>
    <name evidence="12" type="ORF">GQX73_g8753</name>
</gene>
<feature type="signal peptide" evidence="10">
    <location>
        <begin position="1"/>
        <end position="18"/>
    </location>
</feature>
<dbReference type="CDD" id="cd21176">
    <property type="entry name" value="LPMO_auxiliary-like"/>
    <property type="match status" value="1"/>
</dbReference>
<evidence type="ECO:0000256" key="3">
    <source>
        <dbReference type="ARBA" id="ARBA00022622"/>
    </source>
</evidence>
<evidence type="ECO:0000256" key="5">
    <source>
        <dbReference type="ARBA" id="ARBA00023136"/>
    </source>
</evidence>
<evidence type="ECO:0000256" key="6">
    <source>
        <dbReference type="ARBA" id="ARBA00023180"/>
    </source>
</evidence>
<dbReference type="EMBL" id="WUBL01000135">
    <property type="protein sequence ID" value="KAF2964833.1"/>
    <property type="molecule type" value="Genomic_DNA"/>
</dbReference>
<keyword evidence="5 9" id="KW-0472">Membrane</keyword>
<feature type="transmembrane region" description="Helical" evidence="9">
    <location>
        <begin position="207"/>
        <end position="230"/>
    </location>
</feature>
<evidence type="ECO:0000313" key="12">
    <source>
        <dbReference type="EMBL" id="KAF2964833.1"/>
    </source>
</evidence>
<evidence type="ECO:0000256" key="8">
    <source>
        <dbReference type="SAM" id="MobiDB-lite"/>
    </source>
</evidence>
<dbReference type="InterPro" id="IPR046530">
    <property type="entry name" value="BIM1-like_dom"/>
</dbReference>
<keyword evidence="4 10" id="KW-0732">Signal</keyword>
<keyword evidence="9" id="KW-0812">Transmembrane</keyword>
<name>A0A7C8MNK0_9PEZI</name>
<keyword evidence="2" id="KW-1003">Cell membrane</keyword>
<feature type="domain" description="Copper acquisition factor BIM1-like" evidence="11">
    <location>
        <begin position="17"/>
        <end position="154"/>
    </location>
</feature>
<evidence type="ECO:0000256" key="9">
    <source>
        <dbReference type="SAM" id="Phobius"/>
    </source>
</evidence>
<comment type="subcellular location">
    <subcellularLocation>
        <location evidence="1">Cell membrane</location>
        <topology evidence="1">Lipid-anchor</topology>
        <topology evidence="1">GPI-anchor</topology>
    </subcellularLocation>
</comment>
<sequence>MLRSTITAALLLAASAHAHFTVQYPATVGEFKDEDEGDSPCGGYMPSLDSIDTVDFHVGGDAIATKSTHPQTTWLYRITDDISKNNWTQVYGIVQQSGPGDYCTKDIILPSEYVGQRAILSIVGSGIDGVLYQCSAVRFVNGTVDTPSACVNGSSITASYTDDSALSSMVSSSLVGDADSSSSSETPASSTTSTPSETPNAAPSSHAFATGGLGAFLTAGVMMLAGFTFMI</sequence>
<dbReference type="Proteomes" id="UP000481858">
    <property type="component" value="Unassembled WGS sequence"/>
</dbReference>
<dbReference type="Pfam" id="PF20238">
    <property type="entry name" value="BIM1-like_dom"/>
    <property type="match status" value="1"/>
</dbReference>
<accession>A0A7C8MNK0</accession>
<dbReference type="PANTHER" id="PTHR34992:SF1">
    <property type="entry name" value="COPPER ACQUISITION FACTOR BIM1-LIKE DOMAIN-CONTAINING PROTEIN"/>
    <property type="match status" value="1"/>
</dbReference>
<proteinExistence type="predicted"/>
<organism evidence="12 13">
    <name type="scientific">Xylaria multiplex</name>
    <dbReference type="NCBI Taxonomy" id="323545"/>
    <lineage>
        <taxon>Eukaryota</taxon>
        <taxon>Fungi</taxon>
        <taxon>Dikarya</taxon>
        <taxon>Ascomycota</taxon>
        <taxon>Pezizomycotina</taxon>
        <taxon>Sordariomycetes</taxon>
        <taxon>Xylariomycetidae</taxon>
        <taxon>Xylariales</taxon>
        <taxon>Xylariaceae</taxon>
        <taxon>Xylaria</taxon>
    </lineage>
</organism>
<evidence type="ECO:0000256" key="7">
    <source>
        <dbReference type="ARBA" id="ARBA00023288"/>
    </source>
</evidence>
<evidence type="ECO:0000259" key="11">
    <source>
        <dbReference type="Pfam" id="PF20238"/>
    </source>
</evidence>
<keyword evidence="3" id="KW-0336">GPI-anchor</keyword>
<protein>
    <recommendedName>
        <fullName evidence="11">Copper acquisition factor BIM1-like domain-containing protein</fullName>
    </recommendedName>
</protein>
<keyword evidence="9" id="KW-1133">Transmembrane helix</keyword>
<evidence type="ECO:0000313" key="13">
    <source>
        <dbReference type="Proteomes" id="UP000481858"/>
    </source>
</evidence>
<dbReference type="GO" id="GO:0098552">
    <property type="term" value="C:side of membrane"/>
    <property type="evidence" value="ECO:0007669"/>
    <property type="project" value="UniProtKB-KW"/>
</dbReference>
<feature type="chain" id="PRO_5028812485" description="Copper acquisition factor BIM1-like domain-containing protein" evidence="10">
    <location>
        <begin position="19"/>
        <end position="231"/>
    </location>
</feature>
<evidence type="ECO:0000256" key="10">
    <source>
        <dbReference type="SAM" id="SignalP"/>
    </source>
</evidence>